<dbReference type="GO" id="GO:0016020">
    <property type="term" value="C:membrane"/>
    <property type="evidence" value="ECO:0007669"/>
    <property type="project" value="InterPro"/>
</dbReference>
<accession>A0A5C8Z1G9</accession>
<protein>
    <submittedName>
        <fullName evidence="3">VacJ family lipoprotein</fullName>
    </submittedName>
</protein>
<dbReference type="RefSeq" id="WP_147714862.1">
    <property type="nucleotide sequence ID" value="NZ_VKAD01000003.1"/>
</dbReference>
<dbReference type="Pfam" id="PF04333">
    <property type="entry name" value="MlaA"/>
    <property type="match status" value="1"/>
</dbReference>
<gene>
    <name evidence="3" type="ORF">FME95_12620</name>
</gene>
<dbReference type="PANTHER" id="PTHR30035">
    <property type="entry name" value="LIPOPROTEIN VACJ-RELATED"/>
    <property type="match status" value="1"/>
</dbReference>
<comment type="similarity">
    <text evidence="1">Belongs to the MlaA family.</text>
</comment>
<reference evidence="3 4" key="1">
    <citation type="submission" date="2019-07" db="EMBL/GenBank/DDBJ databases">
        <title>Reinekea sp. strain SSH23 genome sequencing and assembly.</title>
        <authorList>
            <person name="Kim I."/>
        </authorList>
    </citation>
    <scope>NUCLEOTIDE SEQUENCE [LARGE SCALE GENOMIC DNA]</scope>
    <source>
        <strain evidence="3 4">SSH23</strain>
    </source>
</reference>
<name>A0A5C8Z1G9_9GAMM</name>
<dbReference type="OrthoDB" id="9785326at2"/>
<dbReference type="Proteomes" id="UP000321764">
    <property type="component" value="Unassembled WGS sequence"/>
</dbReference>
<organism evidence="3 4">
    <name type="scientific">Reinekea thalattae</name>
    <dbReference type="NCBI Taxonomy" id="2593301"/>
    <lineage>
        <taxon>Bacteria</taxon>
        <taxon>Pseudomonadati</taxon>
        <taxon>Pseudomonadota</taxon>
        <taxon>Gammaproteobacteria</taxon>
        <taxon>Oceanospirillales</taxon>
        <taxon>Saccharospirillaceae</taxon>
        <taxon>Reinekea</taxon>
    </lineage>
</organism>
<dbReference type="PANTHER" id="PTHR30035:SF3">
    <property type="entry name" value="INTERMEMBRANE PHOSPHOLIPID TRANSPORT SYSTEM LIPOPROTEIN MLAA"/>
    <property type="match status" value="1"/>
</dbReference>
<dbReference type="InterPro" id="IPR007428">
    <property type="entry name" value="MlaA"/>
</dbReference>
<comment type="caution">
    <text evidence="3">The sequence shown here is derived from an EMBL/GenBank/DDBJ whole genome shotgun (WGS) entry which is preliminary data.</text>
</comment>
<sequence length="304" mass="33718">MQVIQVRQQAYQLKAWVSSMIPNQESSVGTGEYRIINQSHRLIFLVSCVCLATLLAGCASPGEKQNNTDDSTEATEPVAPYEQDFQGDDVVEFEPSPDPLERVNRLTFVFNDVTYHYLFIPAAKQYQKLPEFMTGAIGHFFSNLGEPLSAGNHLLQGDVGDMTASIVRFGVNSTVGLLGVFDVSKSALDIEKRETDFADTLSTWGVGAGPYVVIPLLGPSDFRGGGSLLVNGFANPIRLVPDREVRLALLATDAFQSQASTIVYYDDLVEEIEDPYVFLRELYVQSGKRDEYKERLRTETENKP</sequence>
<keyword evidence="3" id="KW-0449">Lipoprotein</keyword>
<dbReference type="EMBL" id="VKAD01000003">
    <property type="protein sequence ID" value="TXR51367.1"/>
    <property type="molecule type" value="Genomic_DNA"/>
</dbReference>
<evidence type="ECO:0000313" key="3">
    <source>
        <dbReference type="EMBL" id="TXR51367.1"/>
    </source>
</evidence>
<evidence type="ECO:0000313" key="4">
    <source>
        <dbReference type="Proteomes" id="UP000321764"/>
    </source>
</evidence>
<keyword evidence="4" id="KW-1185">Reference proteome</keyword>
<evidence type="ECO:0000256" key="1">
    <source>
        <dbReference type="ARBA" id="ARBA00010634"/>
    </source>
</evidence>
<evidence type="ECO:0000256" key="2">
    <source>
        <dbReference type="ARBA" id="ARBA00022729"/>
    </source>
</evidence>
<dbReference type="GO" id="GO:0120010">
    <property type="term" value="P:intermembrane phospholipid transfer"/>
    <property type="evidence" value="ECO:0007669"/>
    <property type="project" value="TreeGrafter"/>
</dbReference>
<dbReference type="AlphaFoldDB" id="A0A5C8Z1G9"/>
<dbReference type="PRINTS" id="PR01805">
    <property type="entry name" value="VACJLIPOPROT"/>
</dbReference>
<proteinExistence type="inferred from homology"/>
<keyword evidence="2" id="KW-0732">Signal</keyword>